<dbReference type="PANTHER" id="PTHR43493:SF5">
    <property type="entry name" value="DNA GYRASE SUBUNIT A, CHLOROPLASTIC_MITOCHONDRIAL"/>
    <property type="match status" value="1"/>
</dbReference>
<dbReference type="KEGG" id="samy:DB32_003796"/>
<dbReference type="GO" id="GO:0005737">
    <property type="term" value="C:cytoplasm"/>
    <property type="evidence" value="ECO:0007669"/>
    <property type="project" value="TreeGrafter"/>
</dbReference>
<comment type="catalytic activity">
    <reaction evidence="1 7">
        <text>ATP-dependent breakage, passage and rejoining of double-stranded DNA.</text>
        <dbReference type="EC" id="5.6.2.2"/>
    </reaction>
</comment>
<dbReference type="Pfam" id="PF03989">
    <property type="entry name" value="DNA_gyraseA_C"/>
    <property type="match status" value="2"/>
</dbReference>
<organism evidence="10 11">
    <name type="scientific">Sandaracinus amylolyticus</name>
    <dbReference type="NCBI Taxonomy" id="927083"/>
    <lineage>
        <taxon>Bacteria</taxon>
        <taxon>Pseudomonadati</taxon>
        <taxon>Myxococcota</taxon>
        <taxon>Polyangia</taxon>
        <taxon>Polyangiales</taxon>
        <taxon>Sandaracinaceae</taxon>
        <taxon>Sandaracinus</taxon>
    </lineage>
</organism>
<dbReference type="FunFam" id="1.10.268.10:FF:000001">
    <property type="entry name" value="DNA gyrase subunit A"/>
    <property type="match status" value="1"/>
</dbReference>
<dbReference type="InterPro" id="IPR013760">
    <property type="entry name" value="Topo_IIA-like_dom_sf"/>
</dbReference>
<dbReference type="InterPro" id="IPR013757">
    <property type="entry name" value="Topo_IIA_A_a_sf"/>
</dbReference>
<keyword evidence="5 7" id="KW-0238">DNA-binding</keyword>
<evidence type="ECO:0000256" key="3">
    <source>
        <dbReference type="ARBA" id="ARBA00012895"/>
    </source>
</evidence>
<comment type="similarity">
    <text evidence="2">Belongs to the type II topoisomerase GyrA/ParC subunit family.</text>
</comment>
<dbReference type="Pfam" id="PF00521">
    <property type="entry name" value="DNA_topoisoIV"/>
    <property type="match status" value="1"/>
</dbReference>
<evidence type="ECO:0000313" key="10">
    <source>
        <dbReference type="EMBL" id="AKF06647.1"/>
    </source>
</evidence>
<accession>A0A0F6YIG2</accession>
<evidence type="ECO:0000256" key="4">
    <source>
        <dbReference type="ARBA" id="ARBA00023029"/>
    </source>
</evidence>
<dbReference type="InterPro" id="IPR035516">
    <property type="entry name" value="Gyrase/topoIV_suA_C"/>
</dbReference>
<dbReference type="PANTHER" id="PTHR43493">
    <property type="entry name" value="DNA GYRASE/TOPOISOMERASE SUBUNIT A"/>
    <property type="match status" value="1"/>
</dbReference>
<feature type="domain" description="Topo IIA-type catalytic" evidence="9">
    <location>
        <begin position="29"/>
        <end position="502"/>
    </location>
</feature>
<feature type="active site" description="O-(5'-phospho-DNA)-tyrosine intermediate" evidence="7">
    <location>
        <position position="117"/>
    </location>
</feature>
<keyword evidence="8" id="KW-0175">Coiled coil</keyword>
<evidence type="ECO:0000256" key="8">
    <source>
        <dbReference type="SAM" id="Coils"/>
    </source>
</evidence>
<evidence type="ECO:0000256" key="6">
    <source>
        <dbReference type="ARBA" id="ARBA00023235"/>
    </source>
</evidence>
<dbReference type="InterPro" id="IPR002205">
    <property type="entry name" value="Topo_IIA_dom_A"/>
</dbReference>
<dbReference type="InterPro" id="IPR050220">
    <property type="entry name" value="Type_II_DNA_Topoisomerases"/>
</dbReference>
<protein>
    <recommendedName>
        <fullName evidence="3">DNA topoisomerase (ATP-hydrolyzing)</fullName>
        <ecNumber evidence="3">5.6.2.2</ecNumber>
    </recommendedName>
</protein>
<dbReference type="Gene3D" id="1.10.268.10">
    <property type="entry name" value="Topoisomerase, domain 3"/>
    <property type="match status" value="1"/>
</dbReference>
<dbReference type="AlphaFoldDB" id="A0A0F6YIG2"/>
<dbReference type="PROSITE" id="PS52040">
    <property type="entry name" value="TOPO_IIA"/>
    <property type="match status" value="1"/>
</dbReference>
<dbReference type="InterPro" id="IPR006691">
    <property type="entry name" value="GyrA/parC_rep"/>
</dbReference>
<evidence type="ECO:0000259" key="9">
    <source>
        <dbReference type="PROSITE" id="PS52040"/>
    </source>
</evidence>
<dbReference type="Gene3D" id="2.120.10.90">
    <property type="entry name" value="DNA gyrase/topoisomerase IV, subunit A, C-terminal"/>
    <property type="match status" value="1"/>
</dbReference>
<evidence type="ECO:0000256" key="7">
    <source>
        <dbReference type="PROSITE-ProRule" id="PRU01384"/>
    </source>
</evidence>
<dbReference type="EC" id="5.6.2.2" evidence="3"/>
<dbReference type="CDD" id="cd00187">
    <property type="entry name" value="TOP4c"/>
    <property type="match status" value="1"/>
</dbReference>
<dbReference type="InterPro" id="IPR013758">
    <property type="entry name" value="Topo_IIA_A/C_ab"/>
</dbReference>
<evidence type="ECO:0000256" key="5">
    <source>
        <dbReference type="ARBA" id="ARBA00023125"/>
    </source>
</evidence>
<dbReference type="GO" id="GO:0009330">
    <property type="term" value="C:DNA topoisomerase type II (double strand cut, ATP-hydrolyzing) complex"/>
    <property type="evidence" value="ECO:0007669"/>
    <property type="project" value="TreeGrafter"/>
</dbReference>
<feature type="coiled-coil region" evidence="8">
    <location>
        <begin position="392"/>
        <end position="466"/>
    </location>
</feature>
<dbReference type="STRING" id="927083.DB32_003796"/>
<gene>
    <name evidence="10" type="ORF">DB32_003796</name>
</gene>
<reference evidence="10 11" key="1">
    <citation type="submission" date="2015-03" db="EMBL/GenBank/DDBJ databases">
        <title>Genome assembly of Sandaracinus amylolyticus DSM 53668.</title>
        <authorList>
            <person name="Sharma G."/>
            <person name="Subramanian S."/>
        </authorList>
    </citation>
    <scope>NUCLEOTIDE SEQUENCE [LARGE SCALE GENOMIC DNA]</scope>
    <source>
        <strain evidence="10 11">DSM 53668</strain>
    </source>
</reference>
<dbReference type="NCBIfam" id="NF004044">
    <property type="entry name" value="PRK05561.1"/>
    <property type="match status" value="1"/>
</dbReference>
<evidence type="ECO:0000256" key="1">
    <source>
        <dbReference type="ARBA" id="ARBA00000185"/>
    </source>
</evidence>
<dbReference type="GO" id="GO:0006265">
    <property type="term" value="P:DNA topological change"/>
    <property type="evidence" value="ECO:0007669"/>
    <property type="project" value="UniProtKB-UniRule"/>
</dbReference>
<evidence type="ECO:0000256" key="2">
    <source>
        <dbReference type="ARBA" id="ARBA00008263"/>
    </source>
</evidence>
<dbReference type="GO" id="GO:0005524">
    <property type="term" value="F:ATP binding"/>
    <property type="evidence" value="ECO:0007669"/>
    <property type="project" value="InterPro"/>
</dbReference>
<keyword evidence="4 7" id="KW-0799">Topoisomerase</keyword>
<dbReference type="Gene3D" id="3.30.1360.40">
    <property type="match status" value="1"/>
</dbReference>
<dbReference type="FunFam" id="3.90.199.10:FF:000001">
    <property type="entry name" value="DNA gyrase subunit A"/>
    <property type="match status" value="1"/>
</dbReference>
<dbReference type="GO" id="GO:0003918">
    <property type="term" value="F:DNA topoisomerase type II (double strand cut, ATP-hydrolyzing) activity"/>
    <property type="evidence" value="ECO:0007669"/>
    <property type="project" value="UniProtKB-EC"/>
</dbReference>
<dbReference type="SMART" id="SM00434">
    <property type="entry name" value="TOP4c"/>
    <property type="match status" value="1"/>
</dbReference>
<dbReference type="EMBL" id="CP011125">
    <property type="protein sequence ID" value="AKF06647.1"/>
    <property type="molecule type" value="Genomic_DNA"/>
</dbReference>
<dbReference type="RefSeq" id="WP_053233801.1">
    <property type="nucleotide sequence ID" value="NZ_CP011125.1"/>
</dbReference>
<name>A0A0F6YIG2_9BACT</name>
<dbReference type="SUPFAM" id="SSF101904">
    <property type="entry name" value="GyrA/ParC C-terminal domain-like"/>
    <property type="match status" value="1"/>
</dbReference>
<dbReference type="SUPFAM" id="SSF56719">
    <property type="entry name" value="Type II DNA topoisomerase"/>
    <property type="match status" value="1"/>
</dbReference>
<evidence type="ECO:0000313" key="11">
    <source>
        <dbReference type="Proteomes" id="UP000034883"/>
    </source>
</evidence>
<keyword evidence="6 7" id="KW-0413">Isomerase</keyword>
<dbReference type="GO" id="GO:0003677">
    <property type="term" value="F:DNA binding"/>
    <property type="evidence" value="ECO:0007669"/>
    <property type="project" value="UniProtKB-UniRule"/>
</dbReference>
<dbReference type="Gene3D" id="3.90.199.10">
    <property type="entry name" value="Topoisomerase II, domain 5"/>
    <property type="match status" value="1"/>
</dbReference>
<keyword evidence="11" id="KW-1185">Reference proteome</keyword>
<sequence length="775" mass="85901">MQIQDASLSEETQKRYLNYALSVVTSRALPDVRDGLKPVQRRILYGMHRGGVRADGRYVKCARVVGEVMGKYHPHGDSSIYDALVRMAQPFTLRVPLVDGQGNFGNADGDGAAAMRYTECKLSRAAGELLNELDKDTVDFRPNYDGVEEEPVVLPARFPNLLVNGSSGIAVGMATSIPPHNLGEVIDATIAVIDEPDLAVKGILKFIKGPDFPTGGQVISTKRELEDVYTTGQGSVKVRGTWKLEEPAKGNPQIIITSIPYAVERKTVVEKIAEVIIAKKLPVLLDVRDESTDETRVVCEIKKGTDPQLVMAYLFKHTPLSTNVQVNLTCLVPVKGASGEVPAPERLDLKAMLRHFLDFRMQVVVRRLGYDLKVVQRRIHILEGFVTIFDALDETIRIIRKSQNKADAAEKLMKRFELSAEQVDAILELRLYRLAQLEINIIREELEEKRKEAKRLQQLLSSEAARWKLIRAELLELKTTYADRRATKIVGDANEPEYDAEAFIIEEDAFVLLSQQGWVKRQGSVKDLASTRVREGDAVQDVVFGSTKASVAFFSNFGACYVCRIVDVQATTGYGNPVQTMFKLADGERIVKMLSFDPRQLDVPPEIENAPEPQPPYALAVTKGGMCMRFSLRAHREPSTRAGRKYVRLTPDFPKGGDEVVYVDVCRGDEKLACATAEGHALVCMADEVPILAGAGKGVKLIKIDDPNDAVLGARLMKDSHAPLVLEHENGKTYEITVWTHLVARGNKGSELFKRGRAVRVHPVEPTVPSLEEKG</sequence>
<proteinExistence type="inferred from homology"/>
<dbReference type="Proteomes" id="UP000034883">
    <property type="component" value="Chromosome"/>
</dbReference>